<name>A0ABP8AEB3_9ACTN</name>
<evidence type="ECO:0000313" key="1">
    <source>
        <dbReference type="EMBL" id="GAA4182591.1"/>
    </source>
</evidence>
<organism evidence="1 2">
    <name type="scientific">Streptosporangium oxazolinicum</name>
    <dbReference type="NCBI Taxonomy" id="909287"/>
    <lineage>
        <taxon>Bacteria</taxon>
        <taxon>Bacillati</taxon>
        <taxon>Actinomycetota</taxon>
        <taxon>Actinomycetes</taxon>
        <taxon>Streptosporangiales</taxon>
        <taxon>Streptosporangiaceae</taxon>
        <taxon>Streptosporangium</taxon>
    </lineage>
</organism>
<sequence length="500" mass="55802">MEQTGPNRRQRAHRSQQLRARGLTWEQIAAVWETDHPEVGPRVAFRWAHNLSHQEVADRWNALDAGESTMVKARIYQYEHWPAKGRRPSVAALHALARVYQTQGRRLLTDAEYALYGTDDQVEIGRVDYRQADPNFRGNVPSGGSPAFPGTVEVAFPALSQLRDQRPFSGSEQLALYARESDLILSEAETTNVGTSTTERLNVDLQRVAASYLKIPTAPLLADARRIRDEALRLLEGHQPLRHRRDLYLTVGWAMTFLAWVSTDLGRPDVAERHARAAWHFAEECGHDGLLAWVCKTRQVAAYWDDRKQDALLHAEHGLRYAVRTGGETEVMLASTLALDYARLGRLSDAHAMLYHAQEVESEGTASPGGPLSCAPERALSYWADAYLVLSDPSRAMEMAGRSVEISQEKSERNRNLGTERMTMLHLVRAHIDTGALDGAVEALTPVLETPLEARAAPLLLQLGEIADRIPAAFQSGGQGRVIREAIGAFSDESRMRRER</sequence>
<proteinExistence type="predicted"/>
<protein>
    <recommendedName>
        <fullName evidence="3">Transcriptional regulator</fullName>
    </recommendedName>
</protein>
<evidence type="ECO:0008006" key="3">
    <source>
        <dbReference type="Google" id="ProtNLM"/>
    </source>
</evidence>
<dbReference type="RefSeq" id="WP_344915142.1">
    <property type="nucleotide sequence ID" value="NZ_BAABAQ010000001.1"/>
</dbReference>
<accession>A0ABP8AEB3</accession>
<evidence type="ECO:0000313" key="2">
    <source>
        <dbReference type="Proteomes" id="UP001501251"/>
    </source>
</evidence>
<dbReference type="SUPFAM" id="SSF48452">
    <property type="entry name" value="TPR-like"/>
    <property type="match status" value="1"/>
</dbReference>
<comment type="caution">
    <text evidence="1">The sequence shown here is derived from an EMBL/GenBank/DDBJ whole genome shotgun (WGS) entry which is preliminary data.</text>
</comment>
<dbReference type="Gene3D" id="1.25.40.10">
    <property type="entry name" value="Tetratricopeptide repeat domain"/>
    <property type="match status" value="1"/>
</dbReference>
<dbReference type="EMBL" id="BAABAQ010000001">
    <property type="protein sequence ID" value="GAA4182591.1"/>
    <property type="molecule type" value="Genomic_DNA"/>
</dbReference>
<reference evidence="2" key="1">
    <citation type="journal article" date="2019" name="Int. J. Syst. Evol. Microbiol.">
        <title>The Global Catalogue of Microorganisms (GCM) 10K type strain sequencing project: providing services to taxonomists for standard genome sequencing and annotation.</title>
        <authorList>
            <consortium name="The Broad Institute Genomics Platform"/>
            <consortium name="The Broad Institute Genome Sequencing Center for Infectious Disease"/>
            <person name="Wu L."/>
            <person name="Ma J."/>
        </authorList>
    </citation>
    <scope>NUCLEOTIDE SEQUENCE [LARGE SCALE GENOMIC DNA]</scope>
    <source>
        <strain evidence="2">JCM 17388</strain>
    </source>
</reference>
<keyword evidence="2" id="KW-1185">Reference proteome</keyword>
<dbReference type="Proteomes" id="UP001501251">
    <property type="component" value="Unassembled WGS sequence"/>
</dbReference>
<gene>
    <name evidence="1" type="ORF">GCM10022252_08730</name>
</gene>
<dbReference type="InterPro" id="IPR011990">
    <property type="entry name" value="TPR-like_helical_dom_sf"/>
</dbReference>